<dbReference type="InterPro" id="IPR038332">
    <property type="entry name" value="PPE_sf"/>
</dbReference>
<feature type="region of interest" description="Disordered" evidence="2">
    <location>
        <begin position="193"/>
        <end position="239"/>
    </location>
</feature>
<feature type="compositionally biased region" description="Low complexity" evidence="2">
    <location>
        <begin position="304"/>
        <end position="314"/>
    </location>
</feature>
<feature type="region of interest" description="Disordered" evidence="2">
    <location>
        <begin position="297"/>
        <end position="356"/>
    </location>
</feature>
<feature type="compositionally biased region" description="Low complexity" evidence="2">
    <location>
        <begin position="392"/>
        <end position="403"/>
    </location>
</feature>
<evidence type="ECO:0000313" key="5">
    <source>
        <dbReference type="Proteomes" id="UP000239203"/>
    </source>
</evidence>
<evidence type="ECO:0000313" key="4">
    <source>
        <dbReference type="EMBL" id="PPK69761.1"/>
    </source>
</evidence>
<dbReference type="EMBL" id="PTIX01000003">
    <property type="protein sequence ID" value="PPK69761.1"/>
    <property type="molecule type" value="Genomic_DNA"/>
</dbReference>
<keyword evidence="5" id="KW-1185">Reference proteome</keyword>
<dbReference type="Pfam" id="PF00823">
    <property type="entry name" value="PPE"/>
    <property type="match status" value="1"/>
</dbReference>
<evidence type="ECO:0000256" key="2">
    <source>
        <dbReference type="SAM" id="MobiDB-lite"/>
    </source>
</evidence>
<evidence type="ECO:0000259" key="3">
    <source>
        <dbReference type="Pfam" id="PF00823"/>
    </source>
</evidence>
<feature type="region of interest" description="Disordered" evidence="2">
    <location>
        <begin position="381"/>
        <end position="441"/>
    </location>
</feature>
<gene>
    <name evidence="4" type="ORF">CLV40_103371</name>
</gene>
<reference evidence="4 5" key="1">
    <citation type="submission" date="2018-02" db="EMBL/GenBank/DDBJ databases">
        <title>Genomic Encyclopedia of Archaeal and Bacterial Type Strains, Phase II (KMG-II): from individual species to whole genera.</title>
        <authorList>
            <person name="Goeker M."/>
        </authorList>
    </citation>
    <scope>NUCLEOTIDE SEQUENCE [LARGE SCALE GENOMIC DNA]</scope>
    <source>
        <strain evidence="4 5">YU 961-1</strain>
    </source>
</reference>
<dbReference type="InterPro" id="IPR000030">
    <property type="entry name" value="PPE_dom"/>
</dbReference>
<protein>
    <submittedName>
        <fullName evidence="4">PPE family protein</fullName>
    </submittedName>
</protein>
<accession>A0A2S6GX80</accession>
<dbReference type="OrthoDB" id="3682216at2"/>
<comment type="caution">
    <text evidence="4">The sequence shown here is derived from an EMBL/GenBank/DDBJ whole genome shotgun (WGS) entry which is preliminary data.</text>
</comment>
<feature type="compositionally biased region" description="Basic and acidic residues" evidence="2">
    <location>
        <begin position="409"/>
        <end position="418"/>
    </location>
</feature>
<feature type="compositionally biased region" description="Polar residues" evidence="2">
    <location>
        <begin position="213"/>
        <end position="222"/>
    </location>
</feature>
<dbReference type="RefSeq" id="WP_104478160.1">
    <property type="nucleotide sequence ID" value="NZ_CP154825.1"/>
</dbReference>
<feature type="compositionally biased region" description="Low complexity" evidence="2">
    <location>
        <begin position="323"/>
        <end position="356"/>
    </location>
</feature>
<dbReference type="AlphaFoldDB" id="A0A2S6GX80"/>
<comment type="similarity">
    <text evidence="1">Belongs to the mycobacterial PPE family.</text>
</comment>
<dbReference type="Proteomes" id="UP000239203">
    <property type="component" value="Unassembled WGS sequence"/>
</dbReference>
<proteinExistence type="inferred from homology"/>
<feature type="domain" description="PPE" evidence="3">
    <location>
        <begin position="25"/>
        <end position="167"/>
    </location>
</feature>
<sequence>MTEQNGQQPETKRWRGFTHKELYLMLHDGPGAQASAEPSRRWAQLSATLSEIGQDLAATLDGSSAVWAGRAAGAARERLAPLAGWARAAAVEAGEMRVAVENQAEYVARARADMPAPEDVPAVRPDPAVPPATQVALVGGDVEPVEAAQAAGAQKAFEVMAAYEVATGQNLGLLTGFEEPAGLVGQGDIRRDQGDGVQSSGTHTSFTGHLPTQVPTQPSGVDQQPRHFHGGAGGPSGGIGVGPSGDGIVPRGGQRIDVSGASVVEAPEAFRRPIQPGLLSGASPVITAEGPVIGLGGVGGVGSGSDRSSGRSTRPLTGGSVIGADPSTSSGAGAASSGLTANPAAAAGAPMGAAGAGAPLAGGDRVADKMAMRRFGAEALGSSQWFGDTVESSSNNATSSSSARQLGGRRRDLSRGEDSPVTESVSVDGEDVALPPGVIGG</sequence>
<dbReference type="Gene3D" id="1.20.1260.20">
    <property type="entry name" value="PPE superfamily"/>
    <property type="match status" value="1"/>
</dbReference>
<organism evidence="4 5">
    <name type="scientific">Actinokineospora auranticolor</name>
    <dbReference type="NCBI Taxonomy" id="155976"/>
    <lineage>
        <taxon>Bacteria</taxon>
        <taxon>Bacillati</taxon>
        <taxon>Actinomycetota</taxon>
        <taxon>Actinomycetes</taxon>
        <taxon>Pseudonocardiales</taxon>
        <taxon>Pseudonocardiaceae</taxon>
        <taxon>Actinokineospora</taxon>
    </lineage>
</organism>
<dbReference type="SUPFAM" id="SSF140459">
    <property type="entry name" value="PE/PPE dimer-like"/>
    <property type="match status" value="1"/>
</dbReference>
<feature type="compositionally biased region" description="Gly residues" evidence="2">
    <location>
        <begin position="230"/>
        <end position="239"/>
    </location>
</feature>
<evidence type="ECO:0000256" key="1">
    <source>
        <dbReference type="ARBA" id="ARBA00010652"/>
    </source>
</evidence>
<name>A0A2S6GX80_9PSEU</name>